<sequence length="59" mass="7017">MFVKDKKIGLWFLNLIVELKLHKRILAKIIEAIAFGRFKCQWEMLFHYKLLVIPSGQTV</sequence>
<organism evidence="1">
    <name type="scientific">bioreactor metagenome</name>
    <dbReference type="NCBI Taxonomy" id="1076179"/>
    <lineage>
        <taxon>unclassified sequences</taxon>
        <taxon>metagenomes</taxon>
        <taxon>ecological metagenomes</taxon>
    </lineage>
</organism>
<gene>
    <name evidence="1" type="ORF">SDC9_73136</name>
</gene>
<dbReference type="EMBL" id="VSSQ01004787">
    <property type="protein sequence ID" value="MPM26632.1"/>
    <property type="molecule type" value="Genomic_DNA"/>
</dbReference>
<reference evidence="1" key="1">
    <citation type="submission" date="2019-08" db="EMBL/GenBank/DDBJ databases">
        <authorList>
            <person name="Kucharzyk K."/>
            <person name="Murdoch R.W."/>
            <person name="Higgins S."/>
            <person name="Loffler F."/>
        </authorList>
    </citation>
    <scope>NUCLEOTIDE SEQUENCE</scope>
</reference>
<proteinExistence type="predicted"/>
<protein>
    <submittedName>
        <fullName evidence="1">Uncharacterized protein</fullName>
    </submittedName>
</protein>
<evidence type="ECO:0000313" key="1">
    <source>
        <dbReference type="EMBL" id="MPM26632.1"/>
    </source>
</evidence>
<comment type="caution">
    <text evidence="1">The sequence shown here is derived from an EMBL/GenBank/DDBJ whole genome shotgun (WGS) entry which is preliminary data.</text>
</comment>
<name>A0A644YDB4_9ZZZZ</name>
<dbReference type="AlphaFoldDB" id="A0A644YDB4"/>
<accession>A0A644YDB4</accession>